<dbReference type="EMBL" id="JAKRKC020000002">
    <property type="protein sequence ID" value="MCK2219227.1"/>
    <property type="molecule type" value="Genomic_DNA"/>
</dbReference>
<feature type="region of interest" description="Disordered" evidence="1">
    <location>
        <begin position="77"/>
        <end position="101"/>
    </location>
</feature>
<gene>
    <name evidence="2" type="ORF">MF672_036350</name>
</gene>
<reference evidence="2 3" key="1">
    <citation type="submission" date="2022-04" db="EMBL/GenBank/DDBJ databases">
        <title>Genome draft of Actinomadura sp. ATCC 31491.</title>
        <authorList>
            <person name="Shi X."/>
            <person name="Du Y."/>
        </authorList>
    </citation>
    <scope>NUCLEOTIDE SEQUENCE [LARGE SCALE GENOMIC DNA]</scope>
    <source>
        <strain evidence="2 3">ATCC 31491</strain>
    </source>
</reference>
<evidence type="ECO:0000313" key="2">
    <source>
        <dbReference type="EMBL" id="MCK2219227.1"/>
    </source>
</evidence>
<accession>A0ABT0G3P2</accession>
<evidence type="ECO:0000313" key="3">
    <source>
        <dbReference type="Proteomes" id="UP001317259"/>
    </source>
</evidence>
<dbReference type="RefSeq" id="WP_242375066.1">
    <property type="nucleotide sequence ID" value="NZ_JAKRKC020000002.1"/>
</dbReference>
<proteinExistence type="predicted"/>
<name>A0ABT0G3P2_9ACTN</name>
<keyword evidence="3" id="KW-1185">Reference proteome</keyword>
<comment type="caution">
    <text evidence="2">The sequence shown here is derived from an EMBL/GenBank/DDBJ whole genome shotgun (WGS) entry which is preliminary data.</text>
</comment>
<protein>
    <submittedName>
        <fullName evidence="2">Uncharacterized protein</fullName>
    </submittedName>
</protein>
<evidence type="ECO:0000256" key="1">
    <source>
        <dbReference type="SAM" id="MobiDB-lite"/>
    </source>
</evidence>
<sequence>MLDVLGTIGSLLVVLLLLAGAIALIAVLALVVLAALAGTMVDWRRTWRRLTGRDRRLTVKLSGERVPERLRGELTRATPRLRRRFPLTHTPTRRHHTLEPH</sequence>
<feature type="compositionally biased region" description="Basic residues" evidence="1">
    <location>
        <begin position="79"/>
        <end position="101"/>
    </location>
</feature>
<dbReference type="Proteomes" id="UP001317259">
    <property type="component" value="Unassembled WGS sequence"/>
</dbReference>
<organism evidence="2 3">
    <name type="scientific">Actinomadura luzonensis</name>
    <dbReference type="NCBI Taxonomy" id="2805427"/>
    <lineage>
        <taxon>Bacteria</taxon>
        <taxon>Bacillati</taxon>
        <taxon>Actinomycetota</taxon>
        <taxon>Actinomycetes</taxon>
        <taxon>Streptosporangiales</taxon>
        <taxon>Thermomonosporaceae</taxon>
        <taxon>Actinomadura</taxon>
    </lineage>
</organism>